<evidence type="ECO:0000256" key="10">
    <source>
        <dbReference type="SAM" id="MobiDB-lite"/>
    </source>
</evidence>
<evidence type="ECO:0000256" key="8">
    <source>
        <dbReference type="PROSITE-ProRule" id="PRU00108"/>
    </source>
</evidence>
<dbReference type="KEGG" id="lang:109347921"/>
<dbReference type="STRING" id="3871.A0A1J7HG20"/>
<reference evidence="12 13" key="1">
    <citation type="journal article" date="2017" name="Plant Biotechnol. J.">
        <title>A comprehensive draft genome sequence for lupin (Lupinus angustifolius), an emerging health food: insights into plant-microbe interactions and legume evolution.</title>
        <authorList>
            <person name="Hane J.K."/>
            <person name="Ming Y."/>
            <person name="Kamphuis L.G."/>
            <person name="Nelson M.N."/>
            <person name="Garg G."/>
            <person name="Atkins C.A."/>
            <person name="Bayer P.E."/>
            <person name="Bravo A."/>
            <person name="Bringans S."/>
            <person name="Cannon S."/>
            <person name="Edwards D."/>
            <person name="Foley R."/>
            <person name="Gao L.L."/>
            <person name="Harrison M.J."/>
            <person name="Huang W."/>
            <person name="Hurgobin B."/>
            <person name="Li S."/>
            <person name="Liu C.W."/>
            <person name="McGrath A."/>
            <person name="Morahan G."/>
            <person name="Murray J."/>
            <person name="Weller J."/>
            <person name="Jian J."/>
            <person name="Singh K.B."/>
        </authorList>
    </citation>
    <scope>NUCLEOTIDE SEQUENCE [LARGE SCALE GENOMIC DNA]</scope>
    <source>
        <strain evidence="13">cv. Tanjil</strain>
        <tissue evidence="12">Whole plant</tissue>
    </source>
</reference>
<sequence length="360" mass="39207">MELGLSLGDSSRPFVGFIEKPSEVSNQHGLGFNTTLSIGPIITTQRDQPQQHEQEQLETKPSNNNNSGHSVSPKNNNVMHQLDLLPRLSLPWLPPSQNAELGGCSRSLDVNTLPAAAAEDEVEEGAALSSSPNSAASPLQMDLSIYNARGGSLSGSGGNYYYNGGGGGDSGGKRDSDDGDEDDNVGGSSRKKLRLSKEQSAFLEDSFKEHSTLNPKQKLALAKQLNLRPRQVEVWFQNRRARTKLKQTEMDCEYLKRCCETLTEENRRLHKELQELRALKTSKPFYMQLPATTLTMCPSCERVATNSTSTSSATPSSATNNANSGAMVTAKTSNDSKVVGFPLGKPMFHSFSHTTQPYTH</sequence>
<dbReference type="GO" id="GO:0005634">
    <property type="term" value="C:nucleus"/>
    <property type="evidence" value="ECO:0007669"/>
    <property type="project" value="UniProtKB-SubCell"/>
</dbReference>
<proteinExistence type="inferred from homology"/>
<accession>A0A1J7HG20</accession>
<evidence type="ECO:0000256" key="9">
    <source>
        <dbReference type="RuleBase" id="RU000682"/>
    </source>
</evidence>
<keyword evidence="4 8" id="KW-0238">DNA-binding</keyword>
<dbReference type="SUPFAM" id="SSF46689">
    <property type="entry name" value="Homeodomain-like"/>
    <property type="match status" value="1"/>
</dbReference>
<dbReference type="SMART" id="SM00340">
    <property type="entry name" value="HALZ"/>
    <property type="match status" value="1"/>
</dbReference>
<dbReference type="AlphaFoldDB" id="A0A1J7HG20"/>
<dbReference type="Pfam" id="PF02183">
    <property type="entry name" value="HALZ"/>
    <property type="match status" value="1"/>
</dbReference>
<dbReference type="Gramene" id="OIW11774">
    <property type="protein sequence ID" value="OIW11774"/>
    <property type="gene ID" value="TanjilG_14314"/>
</dbReference>
<evidence type="ECO:0000256" key="2">
    <source>
        <dbReference type="ARBA" id="ARBA00006074"/>
    </source>
</evidence>
<keyword evidence="3" id="KW-0805">Transcription regulation</keyword>
<evidence type="ECO:0000259" key="11">
    <source>
        <dbReference type="PROSITE" id="PS50071"/>
    </source>
</evidence>
<dbReference type="CDD" id="cd00086">
    <property type="entry name" value="homeodomain"/>
    <property type="match status" value="1"/>
</dbReference>
<feature type="domain" description="Homeobox" evidence="11">
    <location>
        <begin position="186"/>
        <end position="246"/>
    </location>
</feature>
<dbReference type="OrthoDB" id="6159439at2759"/>
<keyword evidence="13" id="KW-1185">Reference proteome</keyword>
<feature type="region of interest" description="Disordered" evidence="10">
    <location>
        <begin position="166"/>
        <end position="193"/>
    </location>
</feature>
<comment type="subcellular location">
    <subcellularLocation>
        <location evidence="1 8 9">Nucleus</location>
    </subcellularLocation>
</comment>
<protein>
    <recommendedName>
        <fullName evidence="11">Homeobox domain-containing protein</fullName>
    </recommendedName>
</protein>
<dbReference type="PANTHER" id="PTHR45714:SF79">
    <property type="entry name" value="HOMEOBOX ASSOCIATED LEUCINE ZIPPER PROTEIN"/>
    <property type="match status" value="1"/>
</dbReference>
<name>A0A1J7HG20_LUPAN</name>
<dbReference type="Pfam" id="PF00046">
    <property type="entry name" value="Homeodomain"/>
    <property type="match status" value="1"/>
</dbReference>
<dbReference type="SMART" id="SM00389">
    <property type="entry name" value="HOX"/>
    <property type="match status" value="1"/>
</dbReference>
<dbReference type="PANTHER" id="PTHR45714">
    <property type="entry name" value="HOMEOBOX-LEUCINE ZIPPER PROTEIN HAT14"/>
    <property type="match status" value="1"/>
</dbReference>
<evidence type="ECO:0000313" key="12">
    <source>
        <dbReference type="EMBL" id="OIW11774.1"/>
    </source>
</evidence>
<evidence type="ECO:0000313" key="13">
    <source>
        <dbReference type="Proteomes" id="UP000188354"/>
    </source>
</evidence>
<dbReference type="PROSITE" id="PS50071">
    <property type="entry name" value="HOMEOBOX_2"/>
    <property type="match status" value="1"/>
</dbReference>
<dbReference type="Gene3D" id="1.10.10.60">
    <property type="entry name" value="Homeodomain-like"/>
    <property type="match status" value="1"/>
</dbReference>
<dbReference type="InterPro" id="IPR001356">
    <property type="entry name" value="HD"/>
</dbReference>
<keyword evidence="6" id="KW-0804">Transcription</keyword>
<dbReference type="InterPro" id="IPR050762">
    <property type="entry name" value="HD-ZIP_Homeobox_LZ_Class_II"/>
</dbReference>
<dbReference type="InterPro" id="IPR003106">
    <property type="entry name" value="Leu_zip_homeo"/>
</dbReference>
<evidence type="ECO:0000256" key="1">
    <source>
        <dbReference type="ARBA" id="ARBA00004123"/>
    </source>
</evidence>
<dbReference type="Proteomes" id="UP000188354">
    <property type="component" value="Chromosome LG05"/>
</dbReference>
<feature type="region of interest" description="Disordered" evidence="10">
    <location>
        <begin position="45"/>
        <end position="76"/>
    </location>
</feature>
<evidence type="ECO:0000256" key="7">
    <source>
        <dbReference type="ARBA" id="ARBA00023242"/>
    </source>
</evidence>
<dbReference type="GO" id="GO:0043565">
    <property type="term" value="F:sequence-specific DNA binding"/>
    <property type="evidence" value="ECO:0007669"/>
    <property type="project" value="InterPro"/>
</dbReference>
<feature type="region of interest" description="Disordered" evidence="10">
    <location>
        <begin position="305"/>
        <end position="324"/>
    </location>
</feature>
<dbReference type="EMBL" id="CM007365">
    <property type="protein sequence ID" value="OIW11774.1"/>
    <property type="molecule type" value="Genomic_DNA"/>
</dbReference>
<dbReference type="OMA" id="WPNENGS"/>
<dbReference type="PROSITE" id="PS00027">
    <property type="entry name" value="HOMEOBOX_1"/>
    <property type="match status" value="1"/>
</dbReference>
<feature type="compositionally biased region" description="Basic and acidic residues" evidence="10">
    <location>
        <begin position="49"/>
        <end position="58"/>
    </location>
</feature>
<feature type="compositionally biased region" description="Polar residues" evidence="10">
    <location>
        <begin position="60"/>
        <end position="76"/>
    </location>
</feature>
<gene>
    <name evidence="12" type="ORF">TanjilG_14314</name>
</gene>
<evidence type="ECO:0000256" key="4">
    <source>
        <dbReference type="ARBA" id="ARBA00023125"/>
    </source>
</evidence>
<keyword evidence="5 8" id="KW-0371">Homeobox</keyword>
<keyword evidence="7 8" id="KW-0539">Nucleus</keyword>
<evidence type="ECO:0000256" key="3">
    <source>
        <dbReference type="ARBA" id="ARBA00023015"/>
    </source>
</evidence>
<dbReference type="InterPro" id="IPR017970">
    <property type="entry name" value="Homeobox_CS"/>
</dbReference>
<evidence type="ECO:0000256" key="6">
    <source>
        <dbReference type="ARBA" id="ARBA00023163"/>
    </source>
</evidence>
<comment type="similarity">
    <text evidence="2">Belongs to the HD-ZIP homeobox family. Class II subfamily.</text>
</comment>
<dbReference type="GO" id="GO:0000981">
    <property type="term" value="F:DNA-binding transcription factor activity, RNA polymerase II-specific"/>
    <property type="evidence" value="ECO:0007669"/>
    <property type="project" value="InterPro"/>
</dbReference>
<dbReference type="FunFam" id="1.10.10.60:FF:000577">
    <property type="entry name" value="Homeobox-leucine zipper protein 18"/>
    <property type="match status" value="1"/>
</dbReference>
<organism evidence="12 13">
    <name type="scientific">Lupinus angustifolius</name>
    <name type="common">Narrow-leaved blue lupine</name>
    <dbReference type="NCBI Taxonomy" id="3871"/>
    <lineage>
        <taxon>Eukaryota</taxon>
        <taxon>Viridiplantae</taxon>
        <taxon>Streptophyta</taxon>
        <taxon>Embryophyta</taxon>
        <taxon>Tracheophyta</taxon>
        <taxon>Spermatophyta</taxon>
        <taxon>Magnoliopsida</taxon>
        <taxon>eudicotyledons</taxon>
        <taxon>Gunneridae</taxon>
        <taxon>Pentapetalae</taxon>
        <taxon>rosids</taxon>
        <taxon>fabids</taxon>
        <taxon>Fabales</taxon>
        <taxon>Fabaceae</taxon>
        <taxon>Papilionoideae</taxon>
        <taxon>50 kb inversion clade</taxon>
        <taxon>genistoids sensu lato</taxon>
        <taxon>core genistoids</taxon>
        <taxon>Genisteae</taxon>
        <taxon>Lupinus</taxon>
    </lineage>
</organism>
<feature type="DNA-binding region" description="Homeobox" evidence="8">
    <location>
        <begin position="188"/>
        <end position="247"/>
    </location>
</feature>
<dbReference type="InterPro" id="IPR009057">
    <property type="entry name" value="Homeodomain-like_sf"/>
</dbReference>
<evidence type="ECO:0000256" key="5">
    <source>
        <dbReference type="ARBA" id="ARBA00023155"/>
    </source>
</evidence>